<keyword evidence="4 5" id="KW-0143">Chaperone</keyword>
<dbReference type="GO" id="GO:0006417">
    <property type="term" value="P:regulation of translation"/>
    <property type="evidence" value="ECO:0007669"/>
    <property type="project" value="UniProtKB-KW"/>
</dbReference>
<evidence type="ECO:0000313" key="7">
    <source>
        <dbReference type="Proteomes" id="UP000037175"/>
    </source>
</evidence>
<dbReference type="GO" id="GO:0044780">
    <property type="term" value="P:bacterial-type flagellum assembly"/>
    <property type="evidence" value="ECO:0007669"/>
    <property type="project" value="UniProtKB-UniRule"/>
</dbReference>
<sequence>MIVETRRFGSLEIEEKDIIFIVGGMLGFEDKNKYILLDHDQETPFKWLQSAEDRELAFVVMEPFIFYPDYEFDLPEDDVRELELVKPEHARVFTVLVVPEDVKMITANLKAPIVINISNRKGKQVILADDRYPVKYYLFQEKQGQGGL</sequence>
<evidence type="ECO:0000256" key="4">
    <source>
        <dbReference type="ARBA" id="ARBA00023186"/>
    </source>
</evidence>
<reference evidence="7" key="1">
    <citation type="submission" date="2015-07" db="EMBL/GenBank/DDBJ databases">
        <title>Complete Genome of Thermincola ferriacetica strain Z-0001T.</title>
        <authorList>
            <person name="Lusk B."/>
            <person name="Badalamenti J.P."/>
            <person name="Parameswaran P."/>
            <person name="Bond D.R."/>
            <person name="Torres C.I."/>
        </authorList>
    </citation>
    <scope>NUCLEOTIDE SEQUENCE [LARGE SCALE GENOMIC DNA]</scope>
    <source>
        <strain evidence="7">Z-0001</strain>
    </source>
</reference>
<evidence type="ECO:0000256" key="3">
    <source>
        <dbReference type="ARBA" id="ARBA00022845"/>
    </source>
</evidence>
<name>A0A0L6W4S4_9FIRM</name>
<dbReference type="AlphaFoldDB" id="A0A0L6W4S4"/>
<dbReference type="PATRIC" id="fig|281456.6.peg.1314"/>
<comment type="subcellular location">
    <subcellularLocation>
        <location evidence="5">Cytoplasm</location>
    </subcellularLocation>
</comment>
<accession>A0A0L6W4S4</accession>
<dbReference type="PANTHER" id="PTHR39190:SF1">
    <property type="entry name" value="FLAGELLAR ASSEMBLY FACTOR FLIW"/>
    <property type="match status" value="1"/>
</dbReference>
<dbReference type="InterPro" id="IPR003775">
    <property type="entry name" value="Flagellar_assembly_factor_FliW"/>
</dbReference>
<dbReference type="Gene3D" id="2.30.290.10">
    <property type="entry name" value="BH3618-like"/>
    <property type="match status" value="1"/>
</dbReference>
<dbReference type="RefSeq" id="WP_052217315.1">
    <property type="nucleotide sequence ID" value="NZ_LGTE01000006.1"/>
</dbReference>
<evidence type="ECO:0000256" key="1">
    <source>
        <dbReference type="ARBA" id="ARBA00022490"/>
    </source>
</evidence>
<dbReference type="Proteomes" id="UP000037175">
    <property type="component" value="Unassembled WGS sequence"/>
</dbReference>
<dbReference type="Pfam" id="PF02623">
    <property type="entry name" value="FliW"/>
    <property type="match status" value="1"/>
</dbReference>
<gene>
    <name evidence="5" type="primary">fliW</name>
    <name evidence="6" type="ORF">Tfer_1240</name>
</gene>
<evidence type="ECO:0000313" key="6">
    <source>
        <dbReference type="EMBL" id="KNZ70099.1"/>
    </source>
</evidence>
<dbReference type="PANTHER" id="PTHR39190">
    <property type="entry name" value="FLAGELLAR ASSEMBLY FACTOR FLIW"/>
    <property type="match status" value="1"/>
</dbReference>
<dbReference type="EMBL" id="LGTE01000006">
    <property type="protein sequence ID" value="KNZ70099.1"/>
    <property type="molecule type" value="Genomic_DNA"/>
</dbReference>
<keyword evidence="7" id="KW-1185">Reference proteome</keyword>
<proteinExistence type="inferred from homology"/>
<comment type="similarity">
    <text evidence="5">Belongs to the FliW family.</text>
</comment>
<keyword evidence="2 5" id="KW-1005">Bacterial flagellum biogenesis</keyword>
<dbReference type="NCBIfam" id="NF009793">
    <property type="entry name" value="PRK13285.1-1"/>
    <property type="match status" value="1"/>
</dbReference>
<dbReference type="SUPFAM" id="SSF141457">
    <property type="entry name" value="BH3618-like"/>
    <property type="match status" value="1"/>
</dbReference>
<comment type="caution">
    <text evidence="6">The sequence shown here is derived from an EMBL/GenBank/DDBJ whole genome shotgun (WGS) entry which is preliminary data.</text>
</comment>
<organism evidence="6 7">
    <name type="scientific">Thermincola ferriacetica</name>
    <dbReference type="NCBI Taxonomy" id="281456"/>
    <lineage>
        <taxon>Bacteria</taxon>
        <taxon>Bacillati</taxon>
        <taxon>Bacillota</taxon>
        <taxon>Clostridia</taxon>
        <taxon>Eubacteriales</taxon>
        <taxon>Thermincolaceae</taxon>
        <taxon>Thermincola</taxon>
    </lineage>
</organism>
<comment type="subunit">
    <text evidence="5">Interacts with translational regulator CsrA and flagellin(s).</text>
</comment>
<dbReference type="HAMAP" id="MF_01185">
    <property type="entry name" value="FliW"/>
    <property type="match status" value="1"/>
</dbReference>
<evidence type="ECO:0000256" key="2">
    <source>
        <dbReference type="ARBA" id="ARBA00022795"/>
    </source>
</evidence>
<dbReference type="GO" id="GO:0005737">
    <property type="term" value="C:cytoplasm"/>
    <property type="evidence" value="ECO:0007669"/>
    <property type="project" value="UniProtKB-SubCell"/>
</dbReference>
<protein>
    <recommendedName>
        <fullName evidence="5">Flagellar assembly factor FliW</fullName>
    </recommendedName>
</protein>
<keyword evidence="3 5" id="KW-0810">Translation regulation</keyword>
<dbReference type="InterPro" id="IPR024046">
    <property type="entry name" value="Flagellar_assmbl_FliW_dom_sf"/>
</dbReference>
<evidence type="ECO:0000256" key="5">
    <source>
        <dbReference type="HAMAP-Rule" id="MF_01185"/>
    </source>
</evidence>
<keyword evidence="1 5" id="KW-0963">Cytoplasm</keyword>
<comment type="function">
    <text evidence="5">Acts as an anti-CsrA protein, binds CsrA and prevents it from repressing translation of its target genes, one of which is flagellin. Binds to flagellin and participates in the assembly of the flagellum.</text>
</comment>